<proteinExistence type="predicted"/>
<gene>
    <name evidence="1" type="ORF">RB653_010015</name>
</gene>
<sequence>MTKIDTNLKVDKEVKKELRGLGYESNQLSKHSKVCTEEQAMADAYTLRTLPTLAPWIQFCGYEEDHDFNEDNGLDDDIIELLAID</sequence>
<dbReference type="EMBL" id="JAVFKY010000006">
    <property type="protein sequence ID" value="KAK5574762.1"/>
    <property type="molecule type" value="Genomic_DNA"/>
</dbReference>
<comment type="caution">
    <text evidence="1">The sequence shown here is derived from an EMBL/GenBank/DDBJ whole genome shotgun (WGS) entry which is preliminary data.</text>
</comment>
<evidence type="ECO:0000313" key="2">
    <source>
        <dbReference type="Proteomes" id="UP001344447"/>
    </source>
</evidence>
<evidence type="ECO:0000313" key="1">
    <source>
        <dbReference type="EMBL" id="KAK5574762.1"/>
    </source>
</evidence>
<protein>
    <submittedName>
        <fullName evidence="1">Uncharacterized protein</fullName>
    </submittedName>
</protein>
<dbReference type="Proteomes" id="UP001344447">
    <property type="component" value="Unassembled WGS sequence"/>
</dbReference>
<organism evidence="1 2">
    <name type="scientific">Dictyostelium firmibasis</name>
    <dbReference type="NCBI Taxonomy" id="79012"/>
    <lineage>
        <taxon>Eukaryota</taxon>
        <taxon>Amoebozoa</taxon>
        <taxon>Evosea</taxon>
        <taxon>Eumycetozoa</taxon>
        <taxon>Dictyostelia</taxon>
        <taxon>Dictyosteliales</taxon>
        <taxon>Dictyosteliaceae</taxon>
        <taxon>Dictyostelium</taxon>
    </lineage>
</organism>
<reference evidence="1 2" key="1">
    <citation type="submission" date="2023-11" db="EMBL/GenBank/DDBJ databases">
        <title>Dfirmibasis_genome.</title>
        <authorList>
            <person name="Edelbroek B."/>
            <person name="Kjellin J."/>
            <person name="Jerlstrom-Hultqvist J."/>
            <person name="Soderbom F."/>
        </authorList>
    </citation>
    <scope>NUCLEOTIDE SEQUENCE [LARGE SCALE GENOMIC DNA]</scope>
    <source>
        <strain evidence="1 2">TNS-C-14</strain>
    </source>
</reference>
<name>A0AAN7YTD8_9MYCE</name>
<keyword evidence="2" id="KW-1185">Reference proteome</keyword>
<dbReference type="AlphaFoldDB" id="A0AAN7YTD8"/>
<accession>A0AAN7YTD8</accession>